<evidence type="ECO:0000313" key="3">
    <source>
        <dbReference type="Proteomes" id="UP000178606"/>
    </source>
</evidence>
<dbReference type="AlphaFoldDB" id="A0A1F6D667"/>
<accession>A0A1F6D667</accession>
<evidence type="ECO:0000259" key="1">
    <source>
        <dbReference type="Pfam" id="PF01261"/>
    </source>
</evidence>
<dbReference type="PANTHER" id="PTHR12110">
    <property type="entry name" value="HYDROXYPYRUVATE ISOMERASE"/>
    <property type="match status" value="1"/>
</dbReference>
<dbReference type="SUPFAM" id="SSF51658">
    <property type="entry name" value="Xylose isomerase-like"/>
    <property type="match status" value="1"/>
</dbReference>
<dbReference type="Pfam" id="PF01261">
    <property type="entry name" value="AP_endonuc_2"/>
    <property type="match status" value="1"/>
</dbReference>
<dbReference type="InterPro" id="IPR013022">
    <property type="entry name" value="Xyl_isomerase-like_TIM-brl"/>
</dbReference>
<dbReference type="Gene3D" id="3.20.20.150">
    <property type="entry name" value="Divalent-metal-dependent TIM barrel enzymes"/>
    <property type="match status" value="1"/>
</dbReference>
<dbReference type="Proteomes" id="UP000178606">
    <property type="component" value="Unassembled WGS sequence"/>
</dbReference>
<sequence>MFKNLSPGAIGIRATLPEALKIAKEAGFGGIDVSINEVAKMAAETSMDHVKGLFAQHGLRPGGWGLPVDWRKDDATFEAGLAQLPGQAKTGAALGCYRVPTWVLPYSDERPFREQFDFLADRFRRMAVILKDHGCALGLEFIGPKTLRIGHKHEFIYTMAGMLELCDTVGTGNVGLLLDCWHWYTSHGTLGDLRKLKVEQVVYVHVNDAPANVPIDEQLDNVRCLPGETGVIDLVNFLKILSDLGYDGPVTPEPFSQKVREMPAPDAARATHAALDGVWQKAGLK</sequence>
<proteinExistence type="predicted"/>
<feature type="domain" description="Xylose isomerase-like TIM barrel" evidence="1">
    <location>
        <begin position="21"/>
        <end position="272"/>
    </location>
</feature>
<comment type="caution">
    <text evidence="2">The sequence shown here is derived from an EMBL/GenBank/DDBJ whole genome shotgun (WGS) entry which is preliminary data.</text>
</comment>
<dbReference type="PANTHER" id="PTHR12110:SF21">
    <property type="entry name" value="XYLOSE ISOMERASE-LIKE TIM BARREL DOMAIN-CONTAINING PROTEIN"/>
    <property type="match status" value="1"/>
</dbReference>
<evidence type="ECO:0000313" key="2">
    <source>
        <dbReference type="EMBL" id="OGG56837.1"/>
    </source>
</evidence>
<dbReference type="InterPro" id="IPR036237">
    <property type="entry name" value="Xyl_isomerase-like_sf"/>
</dbReference>
<reference evidence="2 3" key="1">
    <citation type="journal article" date="2016" name="Nat. Commun.">
        <title>Thousands of microbial genomes shed light on interconnected biogeochemical processes in an aquifer system.</title>
        <authorList>
            <person name="Anantharaman K."/>
            <person name="Brown C.T."/>
            <person name="Hug L.A."/>
            <person name="Sharon I."/>
            <person name="Castelle C.J."/>
            <person name="Probst A.J."/>
            <person name="Thomas B.C."/>
            <person name="Singh A."/>
            <person name="Wilkins M.J."/>
            <person name="Karaoz U."/>
            <person name="Brodie E.L."/>
            <person name="Williams K.H."/>
            <person name="Hubbard S.S."/>
            <person name="Banfield J.F."/>
        </authorList>
    </citation>
    <scope>NUCLEOTIDE SEQUENCE [LARGE SCALE GENOMIC DNA]</scope>
    <source>
        <strain evidence="3">RIFCSPLOWO2_12_FULL_64_10</strain>
    </source>
</reference>
<name>A0A1F6D667_HANXR</name>
<organism evidence="2 3">
    <name type="scientific">Handelsmanbacteria sp. (strain RIFCSPLOWO2_12_FULL_64_10)</name>
    <dbReference type="NCBI Taxonomy" id="1817868"/>
    <lineage>
        <taxon>Bacteria</taxon>
        <taxon>Candidatus Handelsmaniibacteriota</taxon>
    </lineage>
</organism>
<dbReference type="InterPro" id="IPR050312">
    <property type="entry name" value="IolE/XylAMocC-like"/>
</dbReference>
<protein>
    <recommendedName>
        <fullName evidence="1">Xylose isomerase-like TIM barrel domain-containing protein</fullName>
    </recommendedName>
</protein>
<dbReference type="EMBL" id="MFKF01000023">
    <property type="protein sequence ID" value="OGG56837.1"/>
    <property type="molecule type" value="Genomic_DNA"/>
</dbReference>
<gene>
    <name evidence="2" type="ORF">A3F84_10605</name>
</gene>